<dbReference type="Gene3D" id="3.30.420.40">
    <property type="match status" value="4"/>
</dbReference>
<comment type="catalytic activity">
    <reaction evidence="4">
        <text>ATP + H2O = ADP + phosphate + H(+)</text>
        <dbReference type="Rhea" id="RHEA:13065"/>
        <dbReference type="ChEBI" id="CHEBI:15377"/>
        <dbReference type="ChEBI" id="CHEBI:15378"/>
        <dbReference type="ChEBI" id="CHEBI:30616"/>
        <dbReference type="ChEBI" id="CHEBI:43474"/>
        <dbReference type="ChEBI" id="CHEBI:456216"/>
    </reaction>
</comment>
<name>A0ABD3MKI2_9STRA</name>
<protein>
    <recommendedName>
        <fullName evidence="9">Actin-related protein 5</fullName>
    </recommendedName>
</protein>
<dbReference type="Pfam" id="PF00022">
    <property type="entry name" value="Actin"/>
    <property type="match status" value="1"/>
</dbReference>
<feature type="compositionally biased region" description="Acidic residues" evidence="6">
    <location>
        <begin position="472"/>
        <end position="496"/>
    </location>
</feature>
<dbReference type="InterPro" id="IPR043129">
    <property type="entry name" value="ATPase_NBD"/>
</dbReference>
<feature type="coiled-coil region" evidence="5">
    <location>
        <begin position="503"/>
        <end position="530"/>
    </location>
</feature>
<dbReference type="InterPro" id="IPR004000">
    <property type="entry name" value="Actin"/>
</dbReference>
<comment type="similarity">
    <text evidence="2">Belongs to the actin family. ARP6 subfamily.</text>
</comment>
<dbReference type="GO" id="GO:0005634">
    <property type="term" value="C:nucleus"/>
    <property type="evidence" value="ECO:0007669"/>
    <property type="project" value="UniProtKB-ARBA"/>
</dbReference>
<evidence type="ECO:0000256" key="4">
    <source>
        <dbReference type="ARBA" id="ARBA00049360"/>
    </source>
</evidence>
<dbReference type="SMART" id="SM00268">
    <property type="entry name" value="ACTIN"/>
    <property type="match status" value="1"/>
</dbReference>
<dbReference type="GO" id="GO:0005737">
    <property type="term" value="C:cytoplasm"/>
    <property type="evidence" value="ECO:0007669"/>
    <property type="project" value="UniProtKB-SubCell"/>
</dbReference>
<evidence type="ECO:0000256" key="2">
    <source>
        <dbReference type="ARBA" id="ARBA00005665"/>
    </source>
</evidence>
<dbReference type="AlphaFoldDB" id="A0ABD3MKI2"/>
<keyword evidence="8" id="KW-1185">Reference proteome</keyword>
<comment type="subcellular location">
    <subcellularLocation>
        <location evidence="1">Cytoplasm</location>
    </subcellularLocation>
</comment>
<evidence type="ECO:0000256" key="3">
    <source>
        <dbReference type="ARBA" id="ARBA00022490"/>
    </source>
</evidence>
<reference evidence="7 8" key="1">
    <citation type="submission" date="2024-10" db="EMBL/GenBank/DDBJ databases">
        <title>Updated reference genomes for cyclostephanoid diatoms.</title>
        <authorList>
            <person name="Roberts W.R."/>
            <person name="Alverson A.J."/>
        </authorList>
    </citation>
    <scope>NUCLEOTIDE SEQUENCE [LARGE SCALE GENOMIC DNA]</scope>
    <source>
        <strain evidence="7 8">AJA232-27</strain>
    </source>
</reference>
<feature type="region of interest" description="Disordered" evidence="6">
    <location>
        <begin position="1"/>
        <end position="42"/>
    </location>
</feature>
<keyword evidence="3" id="KW-0963">Cytoplasm</keyword>
<comment type="caution">
    <text evidence="7">The sequence shown here is derived from an EMBL/GenBank/DDBJ whole genome shotgun (WGS) entry which is preliminary data.</text>
</comment>
<dbReference type="Proteomes" id="UP001530293">
    <property type="component" value="Unassembled WGS sequence"/>
</dbReference>
<accession>A0ABD3MKI2</accession>
<feature type="compositionally biased region" description="Basic residues" evidence="6">
    <location>
        <begin position="450"/>
        <end position="464"/>
    </location>
</feature>
<organism evidence="7 8">
    <name type="scientific">Discostella pseudostelligera</name>
    <dbReference type="NCBI Taxonomy" id="259834"/>
    <lineage>
        <taxon>Eukaryota</taxon>
        <taxon>Sar</taxon>
        <taxon>Stramenopiles</taxon>
        <taxon>Ochrophyta</taxon>
        <taxon>Bacillariophyta</taxon>
        <taxon>Coscinodiscophyceae</taxon>
        <taxon>Thalassiosirophycidae</taxon>
        <taxon>Stephanodiscales</taxon>
        <taxon>Stephanodiscaceae</taxon>
        <taxon>Discostella</taxon>
    </lineage>
</organism>
<gene>
    <name evidence="7" type="ORF">ACHAWU_001489</name>
</gene>
<proteinExistence type="inferred from homology"/>
<dbReference type="CDD" id="cd10210">
    <property type="entry name" value="ASKHA_NBD_Arp6"/>
    <property type="match status" value="1"/>
</dbReference>
<evidence type="ECO:0000256" key="6">
    <source>
        <dbReference type="SAM" id="MobiDB-lite"/>
    </source>
</evidence>
<dbReference type="SUPFAM" id="SSF53067">
    <property type="entry name" value="Actin-like ATPase domain"/>
    <property type="match status" value="2"/>
</dbReference>
<dbReference type="PANTHER" id="PTHR11937">
    <property type="entry name" value="ACTIN"/>
    <property type="match status" value="1"/>
</dbReference>
<feature type="compositionally biased region" description="Basic and acidic residues" evidence="6">
    <location>
        <begin position="425"/>
        <end position="449"/>
    </location>
</feature>
<sequence>MAMKRNEAVGSSSSSPSKKTSNNAKQQSSPPPQLPFSVPKMSTGNNGNKLPICIVDNGGWTVKFGLLPPTTTTTIPTMSSMYNATARPPHQLTVLSGDEITLHMKNLGQLSWKYSMERGMICDGETQLRVWNRVLENVGVIPKPSGGAGFLGTISSTATRRGKQPSATATAAKPRNICSSNDCTFLLLEPPFAPSVISEGVDCILFRELGLGRVARLLGPCMAAIQYTSFCQSMPTMTYPPNDDASPSSLLSPPSSESSLWVNDNTNCCCVVDSGYSFTHIVPTHQSGTAIINAIRRLDIGGKVLTNLLKEYVTYRQWNMMDEYHIVNDVKEQLCFVTDQFDIEMTKARNIRKGMRWYDREYLLPDFVHTFRGSVRLPEPLQRKRELEEMEKMQLELERGDKERERRELAEEARELQDEANEAVETDKNGATGRRDTNGSKTIKADNVKSKKPAKKQKNRRSRKVGSSNADVTEDDGDGDIIMEDINSDTDSEDETDQQRLHRLKAMRDAERKRREQESLERQALAMSVERFAIPEVLFRPSDIGLDCGGIVEAIVESISACPSTVRAAMYHNILLVGGNAKIPGFYARVEKELRKLAPSNYEVRVFLPDDPVSYAWEGAKQFAQRPGFQEKFSIDRASWETLKKAGKNQHEIWGNKTMTS</sequence>
<keyword evidence="5" id="KW-0175">Coiled coil</keyword>
<dbReference type="EMBL" id="JALLBG020000103">
    <property type="protein sequence ID" value="KAL3764581.1"/>
    <property type="molecule type" value="Genomic_DNA"/>
</dbReference>
<feature type="region of interest" description="Disordered" evidence="6">
    <location>
        <begin position="394"/>
        <end position="499"/>
    </location>
</feature>
<evidence type="ECO:0000313" key="7">
    <source>
        <dbReference type="EMBL" id="KAL3764581.1"/>
    </source>
</evidence>
<feature type="compositionally biased region" description="Basic and acidic residues" evidence="6">
    <location>
        <begin position="394"/>
        <end position="417"/>
    </location>
</feature>
<dbReference type="FunFam" id="3.90.640.10:FF:000014">
    <property type="entry name" value="Putative actin-related protein 6"/>
    <property type="match status" value="1"/>
</dbReference>
<evidence type="ECO:0000313" key="8">
    <source>
        <dbReference type="Proteomes" id="UP001530293"/>
    </source>
</evidence>
<feature type="compositionally biased region" description="Low complexity" evidence="6">
    <location>
        <begin position="11"/>
        <end position="21"/>
    </location>
</feature>
<dbReference type="Gene3D" id="3.90.640.10">
    <property type="entry name" value="Actin, Chain A, domain 4"/>
    <property type="match status" value="2"/>
</dbReference>
<evidence type="ECO:0000256" key="1">
    <source>
        <dbReference type="ARBA" id="ARBA00004496"/>
    </source>
</evidence>
<evidence type="ECO:0008006" key="9">
    <source>
        <dbReference type="Google" id="ProtNLM"/>
    </source>
</evidence>
<evidence type="ECO:0000256" key="5">
    <source>
        <dbReference type="SAM" id="Coils"/>
    </source>
</evidence>